<comment type="caution">
    <text evidence="3">The sequence shown here is derived from an EMBL/GenBank/DDBJ whole genome shotgun (WGS) entry which is preliminary data.</text>
</comment>
<evidence type="ECO:0000313" key="4">
    <source>
        <dbReference type="Proteomes" id="UP000093000"/>
    </source>
</evidence>
<dbReference type="AlphaFoldDB" id="A0A1C7N1L6"/>
<keyword evidence="4" id="KW-1185">Reference proteome</keyword>
<dbReference type="InParanoid" id="A0A1C7N1L6"/>
<evidence type="ECO:0000313" key="3">
    <source>
        <dbReference type="EMBL" id="OBZ81264.1"/>
    </source>
</evidence>
<dbReference type="PANTHER" id="PTHR33223:SF6">
    <property type="entry name" value="CCHC-TYPE DOMAIN-CONTAINING PROTEIN"/>
    <property type="match status" value="1"/>
</dbReference>
<sequence length="266" mass="31290">MFDVPKFNNKDDPALWLYRYIRAAVMIKWKEKTKLYYVDNCFPESLQMWFMQQGLKKWDDFKTTFIAKFTKRINFDKLVSQIINFKMITNESVVEYITRFEETKTKCLYETAKRKYQSEGARKPVLKESQSAFSNEVIETQGPDTDLDITETGFLNHFIKGIQSRIMKRILRTKRPKSLDEAYELLREVYGLEESDVYSESEDESNPKYEENSDNDTDTETKPKVGKKDISSKTKKTVIKDTGVSEFIHEFKNMTLLIGELVSKTN</sequence>
<feature type="domain" description="Retrotransposon gag" evidence="2">
    <location>
        <begin position="55"/>
        <end position="108"/>
    </location>
</feature>
<feature type="compositionally biased region" description="Basic and acidic residues" evidence="1">
    <location>
        <begin position="219"/>
        <end position="232"/>
    </location>
</feature>
<reference evidence="3 4" key="1">
    <citation type="submission" date="2016-03" db="EMBL/GenBank/DDBJ databases">
        <title>Choanephora cucurbitarum.</title>
        <authorList>
            <person name="Min B."/>
            <person name="Park H."/>
            <person name="Park J.-H."/>
            <person name="Shin H.-D."/>
            <person name="Choi I.-G."/>
        </authorList>
    </citation>
    <scope>NUCLEOTIDE SEQUENCE [LARGE SCALE GENOMIC DNA]</scope>
    <source>
        <strain evidence="3 4">KUS-F28377</strain>
    </source>
</reference>
<name>A0A1C7N1L6_9FUNG</name>
<proteinExistence type="predicted"/>
<evidence type="ECO:0000259" key="2">
    <source>
        <dbReference type="Pfam" id="PF03732"/>
    </source>
</evidence>
<organism evidence="3 4">
    <name type="scientific">Choanephora cucurbitarum</name>
    <dbReference type="NCBI Taxonomy" id="101091"/>
    <lineage>
        <taxon>Eukaryota</taxon>
        <taxon>Fungi</taxon>
        <taxon>Fungi incertae sedis</taxon>
        <taxon>Mucoromycota</taxon>
        <taxon>Mucoromycotina</taxon>
        <taxon>Mucoromycetes</taxon>
        <taxon>Mucorales</taxon>
        <taxon>Mucorineae</taxon>
        <taxon>Choanephoraceae</taxon>
        <taxon>Choanephoroideae</taxon>
        <taxon>Choanephora</taxon>
    </lineage>
</organism>
<gene>
    <name evidence="3" type="ORF">A0J61_10687</name>
</gene>
<dbReference type="Proteomes" id="UP000093000">
    <property type="component" value="Unassembled WGS sequence"/>
</dbReference>
<evidence type="ECO:0000256" key="1">
    <source>
        <dbReference type="SAM" id="MobiDB-lite"/>
    </source>
</evidence>
<dbReference type="PANTHER" id="PTHR33223">
    <property type="entry name" value="CCHC-TYPE DOMAIN-CONTAINING PROTEIN"/>
    <property type="match status" value="1"/>
</dbReference>
<dbReference type="OrthoDB" id="2289685at2759"/>
<feature type="region of interest" description="Disordered" evidence="1">
    <location>
        <begin position="196"/>
        <end position="236"/>
    </location>
</feature>
<dbReference type="Pfam" id="PF03732">
    <property type="entry name" value="Retrotrans_gag"/>
    <property type="match status" value="1"/>
</dbReference>
<dbReference type="InterPro" id="IPR005162">
    <property type="entry name" value="Retrotrans_gag_dom"/>
</dbReference>
<accession>A0A1C7N1L6</accession>
<protein>
    <recommendedName>
        <fullName evidence="2">Retrotransposon gag domain-containing protein</fullName>
    </recommendedName>
</protein>
<dbReference type="EMBL" id="LUGH01001318">
    <property type="protein sequence ID" value="OBZ81264.1"/>
    <property type="molecule type" value="Genomic_DNA"/>
</dbReference>